<dbReference type="PANTHER" id="PTHR35040:SF9">
    <property type="entry name" value="4-LIKE CELL SURFACE PROTEIN, PUTATIVE (AFU_ORTHOLOGUE AFUA_4G14080)-RELATED"/>
    <property type="match status" value="1"/>
</dbReference>
<name>A0ABR6BKP8_9PSEU</name>
<evidence type="ECO:0008006" key="3">
    <source>
        <dbReference type="Google" id="ProtNLM"/>
    </source>
</evidence>
<gene>
    <name evidence="1" type="ORF">BC739_004408</name>
</gene>
<dbReference type="Proteomes" id="UP000517916">
    <property type="component" value="Unassembled WGS sequence"/>
</dbReference>
<dbReference type="EMBL" id="JACJID010000003">
    <property type="protein sequence ID" value="MBA8927202.1"/>
    <property type="molecule type" value="Genomic_DNA"/>
</dbReference>
<protein>
    <recommendedName>
        <fullName evidence="3">Spherulation-specific family 4</fullName>
    </recommendedName>
</protein>
<reference evidence="1 2" key="1">
    <citation type="submission" date="2020-08" db="EMBL/GenBank/DDBJ databases">
        <title>Genomic Encyclopedia of Archaeal and Bacterial Type Strains, Phase II (KMG-II): from individual species to whole genera.</title>
        <authorList>
            <person name="Goeker M."/>
        </authorList>
    </citation>
    <scope>NUCLEOTIDE SEQUENCE [LARGE SCALE GENOMIC DNA]</scope>
    <source>
        <strain evidence="1 2">DSM 43850</strain>
    </source>
</reference>
<evidence type="ECO:0000313" key="1">
    <source>
        <dbReference type="EMBL" id="MBA8927202.1"/>
    </source>
</evidence>
<dbReference type="PANTHER" id="PTHR35040">
    <property type="match status" value="1"/>
</dbReference>
<proteinExistence type="predicted"/>
<sequence length="228" mass="24496">MTPKLVVPAYFHPAVDPAGWTALAEAADQVRLVVLNVASGPGTQYDSAFAPVVARLRAAGVPVAGYVDSAYGTRPVADALVDFSRHRDWFSVDAVFFDRVSTGADQVGHYAELAEAARLLGAGEVVFNHGAHPIKPYADHAELLGTFEGPWSTYVELSTPRWPRALPAERFLHLVYDVPDAQTEEALDLIARRNAGTSLVSDHSGANPWGRLPSWFPLPANGKGTLIA</sequence>
<comment type="caution">
    <text evidence="1">The sequence shown here is derived from an EMBL/GenBank/DDBJ whole genome shotgun (WGS) entry which is preliminary data.</text>
</comment>
<dbReference type="RefSeq" id="WP_025355616.1">
    <property type="nucleotide sequence ID" value="NZ_BAAABQ010000057.1"/>
</dbReference>
<organism evidence="1 2">
    <name type="scientific">Kutzneria viridogrisea</name>
    <dbReference type="NCBI Taxonomy" id="47990"/>
    <lineage>
        <taxon>Bacteria</taxon>
        <taxon>Bacillati</taxon>
        <taxon>Actinomycetota</taxon>
        <taxon>Actinomycetes</taxon>
        <taxon>Pseudonocardiales</taxon>
        <taxon>Pseudonocardiaceae</taxon>
        <taxon>Kutzneria</taxon>
    </lineage>
</organism>
<evidence type="ECO:0000313" key="2">
    <source>
        <dbReference type="Proteomes" id="UP000517916"/>
    </source>
</evidence>
<keyword evidence="2" id="KW-1185">Reference proteome</keyword>
<dbReference type="InterPro" id="IPR021986">
    <property type="entry name" value="Spherulin4"/>
</dbReference>
<dbReference type="Pfam" id="PF12138">
    <property type="entry name" value="Spherulin4"/>
    <property type="match status" value="1"/>
</dbReference>
<accession>A0ABR6BKP8</accession>